<sequence>MEATMGFFSKLLKSFKTANPAKSSSGNMQKDTGAGPALAAHSKDAKASGKAGQNASAATKKR</sequence>
<feature type="compositionally biased region" description="Polar residues" evidence="1">
    <location>
        <begin position="18"/>
        <end position="30"/>
    </location>
</feature>
<dbReference type="AlphaFoldDB" id="A0AB36R238"/>
<evidence type="ECO:0000313" key="2">
    <source>
        <dbReference type="EMBL" id="PAP98826.1"/>
    </source>
</evidence>
<comment type="caution">
    <text evidence="2">The sequence shown here is derived from an EMBL/GenBank/DDBJ whole genome shotgun (WGS) entry which is preliminary data.</text>
</comment>
<feature type="compositionally biased region" description="Polar residues" evidence="1">
    <location>
        <begin position="51"/>
        <end position="62"/>
    </location>
</feature>
<proteinExistence type="predicted"/>
<gene>
    <name evidence="2" type="ORF">CIT25_29215</name>
</gene>
<dbReference type="EMBL" id="NPKI01000041">
    <property type="protein sequence ID" value="PAP98826.1"/>
    <property type="molecule type" value="Genomic_DNA"/>
</dbReference>
<reference evidence="3" key="1">
    <citation type="submission" date="2017-08" db="EMBL/GenBank/DDBJ databases">
        <title>Mesorhizobium wenxinae sp. nov., a novel rhizobial species isolated from root nodules of chickpea (Cicer arietinum L.).</title>
        <authorList>
            <person name="Zhang J."/>
        </authorList>
    </citation>
    <scope>NUCLEOTIDE SEQUENCE [LARGE SCALE GENOMIC DNA]</scope>
    <source>
        <strain evidence="3">USDA 3392</strain>
    </source>
</reference>
<protein>
    <submittedName>
        <fullName evidence="2">Uncharacterized protein</fullName>
    </submittedName>
</protein>
<organism evidence="2 3">
    <name type="scientific">Mesorhizobium mediterraneum</name>
    <dbReference type="NCBI Taxonomy" id="43617"/>
    <lineage>
        <taxon>Bacteria</taxon>
        <taxon>Pseudomonadati</taxon>
        <taxon>Pseudomonadota</taxon>
        <taxon>Alphaproteobacteria</taxon>
        <taxon>Hyphomicrobiales</taxon>
        <taxon>Phyllobacteriaceae</taxon>
        <taxon>Mesorhizobium</taxon>
    </lineage>
</organism>
<accession>A0AB36R238</accession>
<feature type="region of interest" description="Disordered" evidence="1">
    <location>
        <begin position="18"/>
        <end position="62"/>
    </location>
</feature>
<evidence type="ECO:0000313" key="3">
    <source>
        <dbReference type="Proteomes" id="UP000216215"/>
    </source>
</evidence>
<evidence type="ECO:0000256" key="1">
    <source>
        <dbReference type="SAM" id="MobiDB-lite"/>
    </source>
</evidence>
<keyword evidence="3" id="KW-1185">Reference proteome</keyword>
<name>A0AB36R238_9HYPH</name>
<dbReference type="Proteomes" id="UP000216215">
    <property type="component" value="Unassembled WGS sequence"/>
</dbReference>